<gene>
    <name evidence="8" type="ORF">SAMN05192561_10863</name>
</gene>
<dbReference type="SUPFAM" id="SSF52467">
    <property type="entry name" value="DHS-like NAD/FAD-binding domain"/>
    <property type="match status" value="1"/>
</dbReference>
<dbReference type="InterPro" id="IPR029035">
    <property type="entry name" value="DHS-like_NAD/FAD-binding_dom"/>
</dbReference>
<reference evidence="8 9" key="1">
    <citation type="submission" date="2016-10" db="EMBL/GenBank/DDBJ databases">
        <authorList>
            <person name="de Groot N.N."/>
        </authorList>
    </citation>
    <scope>NUCLEOTIDE SEQUENCE [LARGE SCALE GENOMIC DNA]</scope>
    <source>
        <strain evidence="8 9">IBRC-M10418</strain>
    </source>
</reference>
<dbReference type="Gene3D" id="3.40.50.970">
    <property type="match status" value="2"/>
</dbReference>
<evidence type="ECO:0000259" key="5">
    <source>
        <dbReference type="Pfam" id="PF00205"/>
    </source>
</evidence>
<dbReference type="AlphaFoldDB" id="A0A1H6JAH1"/>
<evidence type="ECO:0000313" key="8">
    <source>
        <dbReference type="EMBL" id="SEH57352.1"/>
    </source>
</evidence>
<name>A0A1H6JAH1_9EURY</name>
<comment type="similarity">
    <text evidence="1 3">Belongs to the TPP enzyme family.</text>
</comment>
<dbReference type="CDD" id="cd07035">
    <property type="entry name" value="TPP_PYR_POX_like"/>
    <property type="match status" value="1"/>
</dbReference>
<dbReference type="InterPro" id="IPR012000">
    <property type="entry name" value="Thiamin_PyroP_enz_cen_dom"/>
</dbReference>
<dbReference type="STRING" id="1267564.SAMN05192561_10863"/>
<evidence type="ECO:0000256" key="3">
    <source>
        <dbReference type="RuleBase" id="RU362132"/>
    </source>
</evidence>
<dbReference type="InterPro" id="IPR045229">
    <property type="entry name" value="TPP_enz"/>
</dbReference>
<dbReference type="SUPFAM" id="SSF52518">
    <property type="entry name" value="Thiamin diphosphate-binding fold (THDP-binding)"/>
    <property type="match status" value="2"/>
</dbReference>
<evidence type="ECO:0000256" key="1">
    <source>
        <dbReference type="ARBA" id="ARBA00007812"/>
    </source>
</evidence>
<dbReference type="Gene3D" id="3.40.50.1220">
    <property type="entry name" value="TPP-binding domain"/>
    <property type="match status" value="1"/>
</dbReference>
<feature type="domain" description="Thiamine pyrophosphate enzyme central" evidence="5">
    <location>
        <begin position="206"/>
        <end position="343"/>
    </location>
</feature>
<keyword evidence="2 3" id="KW-0786">Thiamine pyrophosphate</keyword>
<dbReference type="RefSeq" id="WP_092817381.1">
    <property type="nucleotide sequence ID" value="NZ_FNWU01000008.1"/>
</dbReference>
<proteinExistence type="inferred from homology"/>
<feature type="region of interest" description="Disordered" evidence="4">
    <location>
        <begin position="364"/>
        <end position="405"/>
    </location>
</feature>
<evidence type="ECO:0000313" key="9">
    <source>
        <dbReference type="Proteomes" id="UP000199215"/>
    </source>
</evidence>
<dbReference type="Pfam" id="PF02775">
    <property type="entry name" value="TPP_enzyme_C"/>
    <property type="match status" value="1"/>
</dbReference>
<evidence type="ECO:0000256" key="2">
    <source>
        <dbReference type="ARBA" id="ARBA00023052"/>
    </source>
</evidence>
<accession>A0A1H6JAH1</accession>
<dbReference type="PANTHER" id="PTHR18968">
    <property type="entry name" value="THIAMINE PYROPHOSPHATE ENZYMES"/>
    <property type="match status" value="1"/>
</dbReference>
<feature type="domain" description="Thiamine pyrophosphate enzyme N-terminal TPP-binding" evidence="7">
    <location>
        <begin position="4"/>
        <end position="126"/>
    </location>
</feature>
<dbReference type="GO" id="GO:0044272">
    <property type="term" value="P:sulfur compound biosynthetic process"/>
    <property type="evidence" value="ECO:0007669"/>
    <property type="project" value="UniProtKB-ARBA"/>
</dbReference>
<dbReference type="GO" id="GO:0003984">
    <property type="term" value="F:acetolactate synthase activity"/>
    <property type="evidence" value="ECO:0007669"/>
    <property type="project" value="TreeGrafter"/>
</dbReference>
<feature type="domain" description="Thiamine pyrophosphate enzyme TPP-binding" evidence="6">
    <location>
        <begin position="452"/>
        <end position="583"/>
    </location>
</feature>
<dbReference type="GO" id="GO:0050660">
    <property type="term" value="F:flavin adenine dinucleotide binding"/>
    <property type="evidence" value="ECO:0007669"/>
    <property type="project" value="TreeGrafter"/>
</dbReference>
<protein>
    <submittedName>
        <fullName evidence="8">Benzoylformate decarboxylase</fullName>
    </submittedName>
</protein>
<evidence type="ECO:0000256" key="4">
    <source>
        <dbReference type="SAM" id="MobiDB-lite"/>
    </source>
</evidence>
<feature type="compositionally biased region" description="Basic and acidic residues" evidence="4">
    <location>
        <begin position="364"/>
        <end position="373"/>
    </location>
</feature>
<dbReference type="Pfam" id="PF00205">
    <property type="entry name" value="TPP_enzyme_M"/>
    <property type="match status" value="1"/>
</dbReference>
<organism evidence="8 9">
    <name type="scientific">Halopenitus malekzadehii</name>
    <dbReference type="NCBI Taxonomy" id="1267564"/>
    <lineage>
        <taxon>Archaea</taxon>
        <taxon>Methanobacteriati</taxon>
        <taxon>Methanobacteriota</taxon>
        <taxon>Stenosarchaea group</taxon>
        <taxon>Halobacteria</taxon>
        <taxon>Halobacteriales</taxon>
        <taxon>Haloferacaceae</taxon>
        <taxon>Halopenitus</taxon>
    </lineage>
</organism>
<dbReference type="InterPro" id="IPR029061">
    <property type="entry name" value="THDP-binding"/>
</dbReference>
<dbReference type="GO" id="GO:0000287">
    <property type="term" value="F:magnesium ion binding"/>
    <property type="evidence" value="ECO:0007669"/>
    <property type="project" value="InterPro"/>
</dbReference>
<dbReference type="Pfam" id="PF02776">
    <property type="entry name" value="TPP_enzyme_N"/>
    <property type="match status" value="1"/>
</dbReference>
<feature type="compositionally biased region" description="Low complexity" evidence="4">
    <location>
        <begin position="379"/>
        <end position="402"/>
    </location>
</feature>
<evidence type="ECO:0000259" key="7">
    <source>
        <dbReference type="Pfam" id="PF02776"/>
    </source>
</evidence>
<dbReference type="CDD" id="cd02002">
    <property type="entry name" value="TPP_BFDC"/>
    <property type="match status" value="1"/>
</dbReference>
<evidence type="ECO:0000259" key="6">
    <source>
        <dbReference type="Pfam" id="PF02775"/>
    </source>
</evidence>
<sequence>MPRSGADLFVETLSEYGVEYLFGNPGTTEVPVVEAVDDADLDYILGLQEDIAVGMASGYACTLRDRIGAPIGEAVRSGETPPVGVVNLHIAPGMAHGLGNLYAASVSNAPLVVTAGCHRTDVQHQEPILHGDLLEMTQQFTKWSAEVKRVGALPQMLRRAFKVAMTPPTGPVFLALPLDVVTAETDAAVRPLEAPPSIGAADPAAVDRAAEVIADAEEPALIVGDQIAWSGADAVAAAVRFAEAAGVRVHGEVLQSSVDFPTDHDQWIGVSGATVDDVRDVTDTDTLVRVGCSTNTPTLGFTDPVVPADTTVIDVGTDPWELGKNEPADVSVVGDIETTLTDLTDAVDSRISAAERDRRLEAVAATKRDRAAAADDSTDSSAESGTPADTTGTTGTTGTPADADGRISKAALVETIESVAPDAYLVDESVTTRRAVFSEFDLGPEGLHGNKSGGLGYGLPASVGAAIAENDREDPRPVIGIIGDGSYLYYPNTIYSAVRHDVDLTVVVSNNANYRILKDNTLRVLGGEESEYGFTAMDFDPHVDIATNAESHGATGRDVVGREAFTTELEDAIDERGPTVLDVAVRD</sequence>
<keyword evidence="9" id="KW-1185">Reference proteome</keyword>
<dbReference type="Proteomes" id="UP000199215">
    <property type="component" value="Unassembled WGS sequence"/>
</dbReference>
<dbReference type="InterPro" id="IPR011766">
    <property type="entry name" value="TPP_enzyme_TPP-bd"/>
</dbReference>
<dbReference type="InterPro" id="IPR012001">
    <property type="entry name" value="Thiamin_PyroP_enz_TPP-bd_dom"/>
</dbReference>
<dbReference type="GO" id="GO:0006082">
    <property type="term" value="P:organic acid metabolic process"/>
    <property type="evidence" value="ECO:0007669"/>
    <property type="project" value="UniProtKB-ARBA"/>
</dbReference>
<dbReference type="OrthoDB" id="6837at2157"/>
<dbReference type="EMBL" id="FNWU01000008">
    <property type="protein sequence ID" value="SEH57352.1"/>
    <property type="molecule type" value="Genomic_DNA"/>
</dbReference>
<dbReference type="GO" id="GO:0030976">
    <property type="term" value="F:thiamine pyrophosphate binding"/>
    <property type="evidence" value="ECO:0007669"/>
    <property type="project" value="InterPro"/>
</dbReference>